<dbReference type="RefSeq" id="WP_012958127.1">
    <property type="nucleotide sequence ID" value="NC_013791.2"/>
</dbReference>
<dbReference type="eggNOG" id="COG3173">
    <property type="taxonomic scope" value="Bacteria"/>
</dbReference>
<dbReference type="PANTHER" id="PTHR47829">
    <property type="entry name" value="HYDROLASE, PUTATIVE (AFU_ORTHOLOGUE AFUA_1G12880)-RELATED"/>
    <property type="match status" value="1"/>
</dbReference>
<organism evidence="2 3">
    <name type="scientific">Alkalihalophilus pseudofirmus (strain ATCC BAA-2126 / JCM 17055 / OF4)</name>
    <name type="common">Bacillus pseudofirmus</name>
    <dbReference type="NCBI Taxonomy" id="398511"/>
    <lineage>
        <taxon>Bacteria</taxon>
        <taxon>Bacillati</taxon>
        <taxon>Bacillota</taxon>
        <taxon>Bacilli</taxon>
        <taxon>Bacillales</taxon>
        <taxon>Bacillaceae</taxon>
        <taxon>Alkalihalophilus</taxon>
    </lineage>
</organism>
<dbReference type="InterPro" id="IPR052898">
    <property type="entry name" value="ACAD10-like"/>
</dbReference>
<dbReference type="InterPro" id="IPR011009">
    <property type="entry name" value="Kinase-like_dom_sf"/>
</dbReference>
<name>D3FY05_ALKPO</name>
<gene>
    <name evidence="2" type="ordered locus">BpOF4_13565</name>
</gene>
<feature type="domain" description="Aminoglycoside phosphotransferase" evidence="1">
    <location>
        <begin position="36"/>
        <end position="264"/>
    </location>
</feature>
<dbReference type="InterPro" id="IPR002575">
    <property type="entry name" value="Aminoglycoside_PTrfase"/>
</dbReference>
<sequence>MEQTKVPRTGEELNSSSLLAYLKKEVKDLPEGDLVITQFQAGHSNLTYLLQIGDYEAVLRRPPMGPVAKRAHDMARESTVMATLAPHLSIIPRPLHFCSDPSIIGAPFFLMERKQGIVLDTEFPSDLEPTKELGHTISTQMVDRLVDLHAIDYKKTKLVDFTRPEGFLERQVHGWIKRYHQAKTDDHKGLEELTAYLAESIPASKDTTVIHYDYKLNNAMFSKDGQQMVGLFDWEMTTVGDPLCDVGVALSYWIESNDPDLLKRGFGKPPVTVNEGFLTRRDWVSEYAKKSGREVENIEYYLTFAYFKLAVIAQQIYYRYHKGQTNDKRFQHFNHTVQALILHGRHTASTKL</sequence>
<evidence type="ECO:0000313" key="3">
    <source>
        <dbReference type="Proteomes" id="UP000001544"/>
    </source>
</evidence>
<keyword evidence="3" id="KW-1185">Reference proteome</keyword>
<accession>D3FY05</accession>
<dbReference type="Gene3D" id="3.30.200.20">
    <property type="entry name" value="Phosphorylase Kinase, domain 1"/>
    <property type="match status" value="1"/>
</dbReference>
<dbReference type="HOGENOM" id="CLU_007526_0_0_9"/>
<dbReference type="Pfam" id="PF01636">
    <property type="entry name" value="APH"/>
    <property type="match status" value="1"/>
</dbReference>
<dbReference type="CDD" id="cd05154">
    <property type="entry name" value="ACAD10_11_N-like"/>
    <property type="match status" value="1"/>
</dbReference>
<dbReference type="Gene3D" id="3.90.1200.10">
    <property type="match status" value="1"/>
</dbReference>
<dbReference type="SUPFAM" id="SSF56112">
    <property type="entry name" value="Protein kinase-like (PK-like)"/>
    <property type="match status" value="1"/>
</dbReference>
<proteinExistence type="predicted"/>
<dbReference type="AlphaFoldDB" id="D3FY05"/>
<dbReference type="Proteomes" id="UP000001544">
    <property type="component" value="Chromosome"/>
</dbReference>
<dbReference type="KEGG" id="bpf:BpOF4_13565"/>
<evidence type="ECO:0000259" key="1">
    <source>
        <dbReference type="Pfam" id="PF01636"/>
    </source>
</evidence>
<dbReference type="EMBL" id="CP001878">
    <property type="protein sequence ID" value="ADC50764.1"/>
    <property type="molecule type" value="Genomic_DNA"/>
</dbReference>
<dbReference type="PANTHER" id="PTHR47829:SF1">
    <property type="entry name" value="HAD FAMILY PHOSPHATASE"/>
    <property type="match status" value="1"/>
</dbReference>
<dbReference type="STRING" id="398511.BpOF4_13565"/>
<protein>
    <recommendedName>
        <fullName evidence="1">Aminoglycoside phosphotransferase domain-containing protein</fullName>
    </recommendedName>
</protein>
<reference evidence="2 3" key="1">
    <citation type="journal article" date="2011" name="Environ. Microbiol.">
        <title>Genome of alkaliphilic Bacillus pseudofirmus OF4 reveals adaptations that support the ability to grow in an external pH range from 7.5 to 11.4.</title>
        <authorList>
            <person name="Janto B."/>
            <person name="Ahmed A."/>
            <person name="Ito M."/>
            <person name="Liu J."/>
            <person name="Hicks D.B."/>
            <person name="Pagni S."/>
            <person name="Fackelmayer O.J."/>
            <person name="Smith T.A."/>
            <person name="Earl J."/>
            <person name="Elbourne L.D."/>
            <person name="Hassan K."/>
            <person name="Paulsen I.T."/>
            <person name="Kolsto A.B."/>
            <person name="Tourasse N.J."/>
            <person name="Ehrlich G.D."/>
            <person name="Boissy R."/>
            <person name="Ivey D.M."/>
            <person name="Li G."/>
            <person name="Xue Y."/>
            <person name="Ma Y."/>
            <person name="Hu F.Z."/>
            <person name="Krulwich T.A."/>
        </authorList>
    </citation>
    <scope>NUCLEOTIDE SEQUENCE [LARGE SCALE GENOMIC DNA]</scope>
    <source>
        <strain evidence="3">ATCC BAA-2126 / JCM 17055 / OF4</strain>
    </source>
</reference>
<evidence type="ECO:0000313" key="2">
    <source>
        <dbReference type="EMBL" id="ADC50764.1"/>
    </source>
</evidence>
<dbReference type="InterPro" id="IPR041726">
    <property type="entry name" value="ACAD10_11_N"/>
</dbReference>